<evidence type="ECO:0000256" key="2">
    <source>
        <dbReference type="ARBA" id="ARBA00009285"/>
    </source>
</evidence>
<keyword evidence="6" id="KW-0677">Repeat</keyword>
<sequence length="583" mass="64036">MAPGHAKRSAVGNARRANRRADRDGDVKMGAEPKRSSRIEKKSTAAKDTTSGASGRTSTTSARRPGARGPRADLTNGRIQQRIARASANGDVNMKGGAASRPPKMGGLVEFKITGWAHSAASNADDRGKSAFEKWLESKMRRKLETHSNGVGKIKKSREDGDILYVSVGQAEARSLERMNGYQWAKTTIHIERVGGPVQGTSSQAEETKAMLQEVLERRYQAELKLLDLSALPHDPELQAHQIFETESTASKIFPAMMSVLDKAFEKPEDKHAMFDSVSLANNQLNDLKVVTSLSATLPRIKNLDLSNNNFRTIADLALWKKRFPSLQHLVVAGNPLEQNEPNFAAEFLQWYPNLMFINGTQVRTEEDIRNKTNITNLAFPIRSAVFNDEGGIGETFIRNLIVGLDTDRQGLAQFYYDNDSTFSYAVNVSAPRDPSSDAQKESGEWSDYIKSSLNLKKIGQMPARAARCFRGAEQVGAILTALPKSKHPDFADVSKWLIEAHVQTQLPDPTGQSPLGVNGLKIDIHGEFEEVDDNGQPKNKKRSVDHCILLGPALPGSAAPVRVVNHMMTIRTYGGTQALSPN</sequence>
<organism evidence="13 14">
    <name type="scientific">Lecanosticta acicola</name>
    <dbReference type="NCBI Taxonomy" id="111012"/>
    <lineage>
        <taxon>Eukaryota</taxon>
        <taxon>Fungi</taxon>
        <taxon>Dikarya</taxon>
        <taxon>Ascomycota</taxon>
        <taxon>Pezizomycotina</taxon>
        <taxon>Dothideomycetes</taxon>
        <taxon>Dothideomycetidae</taxon>
        <taxon>Mycosphaerellales</taxon>
        <taxon>Mycosphaerellaceae</taxon>
        <taxon>Lecanosticta</taxon>
    </lineage>
</organism>
<dbReference type="Proteomes" id="UP001296104">
    <property type="component" value="Unassembled WGS sequence"/>
</dbReference>
<evidence type="ECO:0000256" key="7">
    <source>
        <dbReference type="ARBA" id="ARBA00022816"/>
    </source>
</evidence>
<keyword evidence="7" id="KW-0509">mRNA transport</keyword>
<dbReference type="PANTHER" id="PTHR10662:SF22">
    <property type="entry name" value="NUCLEAR RNA EXPORT FACTOR 1"/>
    <property type="match status" value="1"/>
</dbReference>
<accession>A0AAI8Z3M8</accession>
<evidence type="ECO:0000256" key="11">
    <source>
        <dbReference type="SAM" id="MobiDB-lite"/>
    </source>
</evidence>
<dbReference type="Pfam" id="PF24048">
    <property type="entry name" value="LRR_NXF1-5"/>
    <property type="match status" value="1"/>
</dbReference>
<evidence type="ECO:0000256" key="1">
    <source>
        <dbReference type="ARBA" id="ARBA00004123"/>
    </source>
</evidence>
<dbReference type="GO" id="GO:0003723">
    <property type="term" value="F:RNA binding"/>
    <property type="evidence" value="ECO:0007669"/>
    <property type="project" value="TreeGrafter"/>
</dbReference>
<proteinExistence type="inferred from homology"/>
<dbReference type="InterPro" id="IPR001611">
    <property type="entry name" value="Leu-rich_rpt"/>
</dbReference>
<evidence type="ECO:0000256" key="6">
    <source>
        <dbReference type="ARBA" id="ARBA00022737"/>
    </source>
</evidence>
<dbReference type="InterPro" id="IPR030217">
    <property type="entry name" value="NXF_fam"/>
</dbReference>
<comment type="similarity">
    <text evidence="2">Belongs to the NXF family.</text>
</comment>
<keyword evidence="8" id="KW-0539">Nucleus</keyword>
<feature type="region of interest" description="Disordered" evidence="11">
    <location>
        <begin position="1"/>
        <end position="79"/>
    </location>
</feature>
<feature type="domain" description="NTF2" evidence="12">
    <location>
        <begin position="393"/>
        <end position="571"/>
    </location>
</feature>
<comment type="caution">
    <text evidence="13">The sequence shown here is derived from an EMBL/GenBank/DDBJ whole genome shotgun (WGS) entry which is preliminary data.</text>
</comment>
<dbReference type="GO" id="GO:0005634">
    <property type="term" value="C:nucleus"/>
    <property type="evidence" value="ECO:0007669"/>
    <property type="project" value="UniProtKB-SubCell"/>
</dbReference>
<feature type="compositionally biased region" description="Basic and acidic residues" evidence="11">
    <location>
        <begin position="19"/>
        <end position="45"/>
    </location>
</feature>
<reference evidence="13" key="1">
    <citation type="submission" date="2023-11" db="EMBL/GenBank/DDBJ databases">
        <authorList>
            <person name="Alioto T."/>
            <person name="Alioto T."/>
            <person name="Gomez Garrido J."/>
        </authorList>
    </citation>
    <scope>NUCLEOTIDE SEQUENCE</scope>
</reference>
<dbReference type="PANTHER" id="PTHR10662">
    <property type="entry name" value="NUCLEAR RNA EXPORT FACTOR"/>
    <property type="match status" value="1"/>
</dbReference>
<protein>
    <recommendedName>
        <fullName evidence="10">mRNA export factor MEX67</fullName>
    </recommendedName>
</protein>
<dbReference type="Gene3D" id="3.10.450.50">
    <property type="match status" value="1"/>
</dbReference>
<gene>
    <name evidence="13" type="ORF">LECACI_7A007023</name>
</gene>
<dbReference type="Gene3D" id="3.80.10.10">
    <property type="entry name" value="Ribonuclease Inhibitor"/>
    <property type="match status" value="1"/>
</dbReference>
<dbReference type="SUPFAM" id="SSF52058">
    <property type="entry name" value="L domain-like"/>
    <property type="match status" value="1"/>
</dbReference>
<dbReference type="EMBL" id="CAVMBE010000054">
    <property type="protein sequence ID" value="CAK4031865.1"/>
    <property type="molecule type" value="Genomic_DNA"/>
</dbReference>
<evidence type="ECO:0000256" key="8">
    <source>
        <dbReference type="ARBA" id="ARBA00023242"/>
    </source>
</evidence>
<keyword evidence="3" id="KW-0813">Transport</keyword>
<dbReference type="Pfam" id="PF22602">
    <property type="entry name" value="NXF_NTF2"/>
    <property type="match status" value="1"/>
</dbReference>
<dbReference type="InterPro" id="IPR032710">
    <property type="entry name" value="NTF2-like_dom_sf"/>
</dbReference>
<keyword evidence="5" id="KW-0433">Leucine-rich repeat</keyword>
<dbReference type="InterPro" id="IPR032675">
    <property type="entry name" value="LRR_dom_sf"/>
</dbReference>
<evidence type="ECO:0000256" key="5">
    <source>
        <dbReference type="ARBA" id="ARBA00022614"/>
    </source>
</evidence>
<dbReference type="SUPFAM" id="SSF54427">
    <property type="entry name" value="NTF2-like"/>
    <property type="match status" value="1"/>
</dbReference>
<dbReference type="PROSITE" id="PS50177">
    <property type="entry name" value="NTF2_DOMAIN"/>
    <property type="match status" value="1"/>
</dbReference>
<dbReference type="AlphaFoldDB" id="A0AAI8Z3M8"/>
<evidence type="ECO:0000313" key="13">
    <source>
        <dbReference type="EMBL" id="CAK4031865.1"/>
    </source>
</evidence>
<evidence type="ECO:0000256" key="9">
    <source>
        <dbReference type="ARBA" id="ARBA00055253"/>
    </source>
</evidence>
<dbReference type="InterPro" id="IPR018222">
    <property type="entry name" value="Nuclear_transport_factor_2_euk"/>
</dbReference>
<evidence type="ECO:0000256" key="4">
    <source>
        <dbReference type="ARBA" id="ARBA00022490"/>
    </source>
</evidence>
<dbReference type="GO" id="GO:0016973">
    <property type="term" value="P:poly(A)+ mRNA export from nucleus"/>
    <property type="evidence" value="ECO:0007669"/>
    <property type="project" value="TreeGrafter"/>
</dbReference>
<comment type="function">
    <text evidence="9">Involved in the export of mRNA from the nucleus to the cytoplasm.</text>
</comment>
<evidence type="ECO:0000259" key="12">
    <source>
        <dbReference type="PROSITE" id="PS50177"/>
    </source>
</evidence>
<comment type="subcellular location">
    <subcellularLocation>
        <location evidence="1">Nucleus</location>
    </subcellularLocation>
</comment>
<keyword evidence="4" id="KW-0963">Cytoplasm</keyword>
<feature type="compositionally biased region" description="Low complexity" evidence="11">
    <location>
        <begin position="49"/>
        <end position="69"/>
    </location>
</feature>
<evidence type="ECO:0000256" key="3">
    <source>
        <dbReference type="ARBA" id="ARBA00022448"/>
    </source>
</evidence>
<dbReference type="InterPro" id="IPR057125">
    <property type="entry name" value="NXF1/2/3/5-like_LRR"/>
</dbReference>
<dbReference type="PROSITE" id="PS51450">
    <property type="entry name" value="LRR"/>
    <property type="match status" value="1"/>
</dbReference>
<evidence type="ECO:0000256" key="10">
    <source>
        <dbReference type="ARBA" id="ARBA00069694"/>
    </source>
</evidence>
<keyword evidence="14" id="KW-1185">Reference proteome</keyword>
<dbReference type="FunFam" id="3.80.10.10:FF:000296">
    <property type="entry name" value="mRNA export factor MEX67"/>
    <property type="match status" value="1"/>
</dbReference>
<dbReference type="InterPro" id="IPR002075">
    <property type="entry name" value="NTF2_dom"/>
</dbReference>
<evidence type="ECO:0000313" key="14">
    <source>
        <dbReference type="Proteomes" id="UP001296104"/>
    </source>
</evidence>
<name>A0AAI8Z3M8_9PEZI</name>